<sequence>MKWGSSVQNLSQEQLIQIRLLFSLNENRLVSKSSRDNFGSSEEEEEPAPANEPNYQDLVQRFGRLETHVDQRIDQIETHLQQQDTQYNQDMGFIREQMNDISSNMLMISNYFNFFNAQPPPPPDQGPSE</sequence>
<accession>A0A2I0WB87</accession>
<evidence type="ECO:0000256" key="1">
    <source>
        <dbReference type="SAM" id="MobiDB-lite"/>
    </source>
</evidence>
<dbReference type="EMBL" id="KZ502795">
    <property type="protein sequence ID" value="PKU72920.1"/>
    <property type="molecule type" value="Genomic_DNA"/>
</dbReference>
<reference evidence="2 3" key="2">
    <citation type="journal article" date="2017" name="Nature">
        <title>The Apostasia genome and the evolution of orchids.</title>
        <authorList>
            <person name="Zhang G.Q."/>
            <person name="Liu K.W."/>
            <person name="Li Z."/>
            <person name="Lohaus R."/>
            <person name="Hsiao Y.Y."/>
            <person name="Niu S.C."/>
            <person name="Wang J.Y."/>
            <person name="Lin Y.C."/>
            <person name="Xu Q."/>
            <person name="Chen L.J."/>
            <person name="Yoshida K."/>
            <person name="Fujiwara S."/>
            <person name="Wang Z.W."/>
            <person name="Zhang Y.Q."/>
            <person name="Mitsuda N."/>
            <person name="Wang M."/>
            <person name="Liu G.H."/>
            <person name="Pecoraro L."/>
            <person name="Huang H.X."/>
            <person name="Xiao X.J."/>
            <person name="Lin M."/>
            <person name="Wu X.Y."/>
            <person name="Wu W.L."/>
            <person name="Chen Y.Y."/>
            <person name="Chang S.B."/>
            <person name="Sakamoto S."/>
            <person name="Ohme-Takagi M."/>
            <person name="Yagi M."/>
            <person name="Zeng S.J."/>
            <person name="Shen C.Y."/>
            <person name="Yeh C.M."/>
            <person name="Luo Y.B."/>
            <person name="Tsai W.C."/>
            <person name="Van de Peer Y."/>
            <person name="Liu Z.J."/>
        </authorList>
    </citation>
    <scope>NUCLEOTIDE SEQUENCE [LARGE SCALE GENOMIC DNA]</scope>
    <source>
        <tissue evidence="2">The whole plant</tissue>
    </source>
</reference>
<dbReference type="AlphaFoldDB" id="A0A2I0WB87"/>
<dbReference type="Proteomes" id="UP000233837">
    <property type="component" value="Unassembled WGS sequence"/>
</dbReference>
<evidence type="ECO:0000313" key="2">
    <source>
        <dbReference type="EMBL" id="PKU72920.1"/>
    </source>
</evidence>
<gene>
    <name evidence="2" type="ORF">MA16_Dca007483</name>
</gene>
<proteinExistence type="predicted"/>
<keyword evidence="3" id="KW-1185">Reference proteome</keyword>
<feature type="region of interest" description="Disordered" evidence="1">
    <location>
        <begin position="32"/>
        <end position="54"/>
    </location>
</feature>
<evidence type="ECO:0000313" key="3">
    <source>
        <dbReference type="Proteomes" id="UP000233837"/>
    </source>
</evidence>
<reference evidence="2 3" key="1">
    <citation type="journal article" date="2016" name="Sci. Rep.">
        <title>The Dendrobium catenatum Lindl. genome sequence provides insights into polysaccharide synthase, floral development and adaptive evolution.</title>
        <authorList>
            <person name="Zhang G.Q."/>
            <person name="Xu Q."/>
            <person name="Bian C."/>
            <person name="Tsai W.C."/>
            <person name="Yeh C.M."/>
            <person name="Liu K.W."/>
            <person name="Yoshida K."/>
            <person name="Zhang L.S."/>
            <person name="Chang S.B."/>
            <person name="Chen F."/>
            <person name="Shi Y."/>
            <person name="Su Y.Y."/>
            <person name="Zhang Y.Q."/>
            <person name="Chen L.J."/>
            <person name="Yin Y."/>
            <person name="Lin M."/>
            <person name="Huang H."/>
            <person name="Deng H."/>
            <person name="Wang Z.W."/>
            <person name="Zhu S.L."/>
            <person name="Zhao X."/>
            <person name="Deng C."/>
            <person name="Niu S.C."/>
            <person name="Huang J."/>
            <person name="Wang M."/>
            <person name="Liu G.H."/>
            <person name="Yang H.J."/>
            <person name="Xiao X.J."/>
            <person name="Hsiao Y.Y."/>
            <person name="Wu W.L."/>
            <person name="Chen Y.Y."/>
            <person name="Mitsuda N."/>
            <person name="Ohme-Takagi M."/>
            <person name="Luo Y.B."/>
            <person name="Van de Peer Y."/>
            <person name="Liu Z.J."/>
        </authorList>
    </citation>
    <scope>NUCLEOTIDE SEQUENCE [LARGE SCALE GENOMIC DNA]</scope>
    <source>
        <tissue evidence="2">The whole plant</tissue>
    </source>
</reference>
<name>A0A2I0WB87_9ASPA</name>
<organism evidence="2 3">
    <name type="scientific">Dendrobium catenatum</name>
    <dbReference type="NCBI Taxonomy" id="906689"/>
    <lineage>
        <taxon>Eukaryota</taxon>
        <taxon>Viridiplantae</taxon>
        <taxon>Streptophyta</taxon>
        <taxon>Embryophyta</taxon>
        <taxon>Tracheophyta</taxon>
        <taxon>Spermatophyta</taxon>
        <taxon>Magnoliopsida</taxon>
        <taxon>Liliopsida</taxon>
        <taxon>Asparagales</taxon>
        <taxon>Orchidaceae</taxon>
        <taxon>Epidendroideae</taxon>
        <taxon>Malaxideae</taxon>
        <taxon>Dendrobiinae</taxon>
        <taxon>Dendrobium</taxon>
    </lineage>
</organism>
<protein>
    <submittedName>
        <fullName evidence="2">Uncharacterized protein</fullName>
    </submittedName>
</protein>